<reference evidence="1 2" key="1">
    <citation type="submission" date="2021-03" db="EMBL/GenBank/DDBJ databases">
        <title>Genomic and phenotypic characterization of Chloracidobacterium isolates provides evidence for multiple species.</title>
        <authorList>
            <person name="Saini M.K."/>
            <person name="Costas A.M.G."/>
            <person name="Tank M."/>
            <person name="Bryant D.A."/>
        </authorList>
    </citation>
    <scope>NUCLEOTIDE SEQUENCE [LARGE SCALE GENOMIC DNA]</scope>
    <source>
        <strain evidence="1 2">N</strain>
    </source>
</reference>
<dbReference type="InterPro" id="IPR036412">
    <property type="entry name" value="HAD-like_sf"/>
</dbReference>
<dbReference type="Gene3D" id="3.40.50.1000">
    <property type="entry name" value="HAD superfamily/HAD-like"/>
    <property type="match status" value="1"/>
</dbReference>
<dbReference type="Proteomes" id="UP000677668">
    <property type="component" value="Chromosome 1"/>
</dbReference>
<protein>
    <submittedName>
        <fullName evidence="1">HAD family phosphatase</fullName>
    </submittedName>
</protein>
<dbReference type="InterPro" id="IPR000150">
    <property type="entry name" value="Cof"/>
</dbReference>
<keyword evidence="2" id="KW-1185">Reference proteome</keyword>
<dbReference type="PANTHER" id="PTHR10000:SF8">
    <property type="entry name" value="HAD SUPERFAMILY HYDROLASE-LIKE, TYPE 3"/>
    <property type="match status" value="1"/>
</dbReference>
<organism evidence="1 2">
    <name type="scientific">Chloracidobacterium sp. N</name>
    <dbReference type="NCBI Taxonomy" id="2821540"/>
    <lineage>
        <taxon>Bacteria</taxon>
        <taxon>Pseudomonadati</taxon>
        <taxon>Acidobacteriota</taxon>
        <taxon>Terriglobia</taxon>
        <taxon>Terriglobales</taxon>
        <taxon>Acidobacteriaceae</taxon>
        <taxon>Chloracidobacterium</taxon>
        <taxon>Chloracidobacterium aggregatum</taxon>
    </lineage>
</organism>
<dbReference type="Gene3D" id="3.30.1240.10">
    <property type="match status" value="1"/>
</dbReference>
<dbReference type="NCBIfam" id="TIGR00099">
    <property type="entry name" value="Cof-subfamily"/>
    <property type="match status" value="1"/>
</dbReference>
<dbReference type="NCBIfam" id="TIGR01484">
    <property type="entry name" value="HAD-SF-IIB"/>
    <property type="match status" value="1"/>
</dbReference>
<accession>A0ABX8AZR6</accession>
<dbReference type="Pfam" id="PF08282">
    <property type="entry name" value="Hydrolase_3"/>
    <property type="match status" value="1"/>
</dbReference>
<dbReference type="EMBL" id="CP072642">
    <property type="protein sequence ID" value="QUV94197.1"/>
    <property type="molecule type" value="Genomic_DNA"/>
</dbReference>
<sequence>MTRYRLLAVDLDGTLLGPDSKLTLRTRRAMERAIQEYAVDVVIATGRRFHSARPIARDAGLTTPLVTHNGALVKDIETAAVHHYQPLDVTVARELVAIGKAFGADTIALDDPEGDGRILTDGVSERNAALRHYLEINRQYVHQVDDLQVFVKEPVTQVMFCGPCAAMQSLAQVLERDMATEARLLVTTYPHNDMTILDLMHPSCSKATGIAYVASQLGVAREEILAVGDNYNDLDMLHYAGRGILMGNAEPELKAMGFELTAPNTEDGVAQVIETYIFGQPTSLPGE</sequence>
<dbReference type="InterPro" id="IPR006379">
    <property type="entry name" value="HAD-SF_hydro_IIB"/>
</dbReference>
<name>A0ABX8AZR6_9BACT</name>
<gene>
    <name evidence="1" type="ORF">J8C05_01715</name>
</gene>
<evidence type="ECO:0000313" key="2">
    <source>
        <dbReference type="Proteomes" id="UP000677668"/>
    </source>
</evidence>
<dbReference type="CDD" id="cd07516">
    <property type="entry name" value="HAD_Pase"/>
    <property type="match status" value="1"/>
</dbReference>
<dbReference type="PANTHER" id="PTHR10000">
    <property type="entry name" value="PHOSPHOSERINE PHOSPHATASE"/>
    <property type="match status" value="1"/>
</dbReference>
<evidence type="ECO:0000313" key="1">
    <source>
        <dbReference type="EMBL" id="QUV94197.1"/>
    </source>
</evidence>
<proteinExistence type="predicted"/>
<dbReference type="RefSeq" id="WP_211422507.1">
    <property type="nucleotide sequence ID" value="NZ_CP072642.1"/>
</dbReference>
<dbReference type="SUPFAM" id="SSF56784">
    <property type="entry name" value="HAD-like"/>
    <property type="match status" value="1"/>
</dbReference>
<dbReference type="InterPro" id="IPR023214">
    <property type="entry name" value="HAD_sf"/>
</dbReference>
<dbReference type="PROSITE" id="PS01229">
    <property type="entry name" value="COF_2"/>
    <property type="match status" value="1"/>
</dbReference>